<evidence type="ECO:0000313" key="3">
    <source>
        <dbReference type="Proteomes" id="UP000572540"/>
    </source>
</evidence>
<dbReference type="InterPro" id="IPR014710">
    <property type="entry name" value="RmlC-like_jellyroll"/>
</dbReference>
<dbReference type="SUPFAM" id="SSF51182">
    <property type="entry name" value="RmlC-like cupins"/>
    <property type="match status" value="1"/>
</dbReference>
<dbReference type="InterPro" id="IPR011051">
    <property type="entry name" value="RmlC_Cupin_sf"/>
</dbReference>
<dbReference type="InterPro" id="IPR008579">
    <property type="entry name" value="UGlyAH_Cupin_dom"/>
</dbReference>
<dbReference type="EMBL" id="JACCAU010000001">
    <property type="protein sequence ID" value="NYH13572.1"/>
    <property type="molecule type" value="Genomic_DNA"/>
</dbReference>
<feature type="domain" description="(S)-ureidoglycine aminohydrolase cupin" evidence="1">
    <location>
        <begin position="37"/>
        <end position="110"/>
    </location>
</feature>
<evidence type="ECO:0000259" key="1">
    <source>
        <dbReference type="Pfam" id="PF05899"/>
    </source>
</evidence>
<evidence type="ECO:0000313" key="2">
    <source>
        <dbReference type="EMBL" id="NYH13572.1"/>
    </source>
</evidence>
<protein>
    <recommendedName>
        <fullName evidence="1">(S)-ureidoglycine aminohydrolase cupin domain-containing protein</fullName>
    </recommendedName>
</protein>
<name>A0A7Y9W3F6_9BURK</name>
<dbReference type="AlphaFoldDB" id="A0A7Y9W3F6"/>
<dbReference type="CDD" id="cd02227">
    <property type="entry name" value="cupin_TM1112-like"/>
    <property type="match status" value="1"/>
</dbReference>
<dbReference type="RefSeq" id="WP_179703315.1">
    <property type="nucleotide sequence ID" value="NZ_JACCAU010000001.1"/>
</dbReference>
<dbReference type="Pfam" id="PF05899">
    <property type="entry name" value="Cupin_3"/>
    <property type="match status" value="1"/>
</dbReference>
<dbReference type="PANTHER" id="PTHR40943:SF2">
    <property type="entry name" value="(S)-UREIDOGLYCINE AMINOHYDROLASE CUPIN DOMAIN-CONTAINING PROTEIN"/>
    <property type="match status" value="1"/>
</dbReference>
<dbReference type="PANTHER" id="PTHR40943">
    <property type="entry name" value="CYTOPLASMIC PROTEIN-RELATED"/>
    <property type="match status" value="1"/>
</dbReference>
<organism evidence="2 3">
    <name type="scientific">Paraburkholderia bryophila</name>
    <dbReference type="NCBI Taxonomy" id="420952"/>
    <lineage>
        <taxon>Bacteria</taxon>
        <taxon>Pseudomonadati</taxon>
        <taxon>Pseudomonadota</taxon>
        <taxon>Betaproteobacteria</taxon>
        <taxon>Burkholderiales</taxon>
        <taxon>Burkholderiaceae</taxon>
        <taxon>Paraburkholderia</taxon>
    </lineage>
</organism>
<dbReference type="Proteomes" id="UP000572540">
    <property type="component" value="Unassembled WGS sequence"/>
</dbReference>
<dbReference type="Gene3D" id="2.60.120.10">
    <property type="entry name" value="Jelly Rolls"/>
    <property type="match status" value="1"/>
</dbReference>
<sequence length="117" mass="13239">MEIIDLLTGTGELVQYRLPQGILISGNPFHTLTHHYLSPCGQFSTGYWESTPGKWVVEYDEDEYCEMIDGICKVVSESGTEKILRAGDRFVIPRGFAGTWEVVQTCKKIFVSYTQPK</sequence>
<comment type="caution">
    <text evidence="2">The sequence shown here is derived from an EMBL/GenBank/DDBJ whole genome shotgun (WGS) entry which is preliminary data.</text>
</comment>
<accession>A0A7Y9W3F6</accession>
<gene>
    <name evidence="2" type="ORF">GGD41_000800</name>
</gene>
<proteinExistence type="predicted"/>
<reference evidence="2 3" key="1">
    <citation type="submission" date="2020-07" db="EMBL/GenBank/DDBJ databases">
        <title>Exploring microbial biodiversity for novel pathways involved in the catabolism of aromatic compounds derived from lignin.</title>
        <authorList>
            <person name="Elkins J."/>
        </authorList>
    </citation>
    <scope>NUCLEOTIDE SEQUENCE [LARGE SCALE GENOMIC DNA]</scope>
    <source>
        <strain evidence="2 3">H2C3B</strain>
    </source>
</reference>